<dbReference type="EMBL" id="GBXM01049691">
    <property type="protein sequence ID" value="JAH58886.1"/>
    <property type="molecule type" value="Transcribed_RNA"/>
</dbReference>
<accession>A0A0E9TZC6</accession>
<proteinExistence type="predicted"/>
<reference evidence="1" key="2">
    <citation type="journal article" date="2015" name="Fish Shellfish Immunol.">
        <title>Early steps in the European eel (Anguilla anguilla)-Vibrio vulnificus interaction in the gills: Role of the RtxA13 toxin.</title>
        <authorList>
            <person name="Callol A."/>
            <person name="Pajuelo D."/>
            <person name="Ebbesson L."/>
            <person name="Teles M."/>
            <person name="MacKenzie S."/>
            <person name="Amaro C."/>
        </authorList>
    </citation>
    <scope>NUCLEOTIDE SEQUENCE</scope>
</reference>
<evidence type="ECO:0000313" key="1">
    <source>
        <dbReference type="EMBL" id="JAH58886.1"/>
    </source>
</evidence>
<dbReference type="AlphaFoldDB" id="A0A0E9TZC6"/>
<reference evidence="1" key="1">
    <citation type="submission" date="2014-11" db="EMBL/GenBank/DDBJ databases">
        <authorList>
            <person name="Amaro Gonzalez C."/>
        </authorList>
    </citation>
    <scope>NUCLEOTIDE SEQUENCE</scope>
</reference>
<name>A0A0E9TZC6_ANGAN</name>
<protein>
    <submittedName>
        <fullName evidence="1">Uncharacterized protein</fullName>
    </submittedName>
</protein>
<organism evidence="1">
    <name type="scientific">Anguilla anguilla</name>
    <name type="common">European freshwater eel</name>
    <name type="synonym">Muraena anguilla</name>
    <dbReference type="NCBI Taxonomy" id="7936"/>
    <lineage>
        <taxon>Eukaryota</taxon>
        <taxon>Metazoa</taxon>
        <taxon>Chordata</taxon>
        <taxon>Craniata</taxon>
        <taxon>Vertebrata</taxon>
        <taxon>Euteleostomi</taxon>
        <taxon>Actinopterygii</taxon>
        <taxon>Neopterygii</taxon>
        <taxon>Teleostei</taxon>
        <taxon>Anguilliformes</taxon>
        <taxon>Anguillidae</taxon>
        <taxon>Anguilla</taxon>
    </lineage>
</organism>
<sequence>MWKGIIHRSRNGQKKRARLKLCMEHSLSILQQSIKL</sequence>